<feature type="transmembrane region" description="Helical" evidence="6">
    <location>
        <begin position="241"/>
        <end position="264"/>
    </location>
</feature>
<keyword evidence="3 6" id="KW-1133">Transmembrane helix</keyword>
<dbReference type="PANTHER" id="PTHR23502">
    <property type="entry name" value="MAJOR FACILITATOR SUPERFAMILY"/>
    <property type="match status" value="1"/>
</dbReference>
<dbReference type="SUPFAM" id="SSF103473">
    <property type="entry name" value="MFS general substrate transporter"/>
    <property type="match status" value="1"/>
</dbReference>
<feature type="transmembrane region" description="Helical" evidence="6">
    <location>
        <begin position="189"/>
        <end position="206"/>
    </location>
</feature>
<feature type="transmembrane region" description="Helical" evidence="6">
    <location>
        <begin position="554"/>
        <end position="574"/>
    </location>
</feature>
<feature type="transmembrane region" description="Helical" evidence="6">
    <location>
        <begin position="377"/>
        <end position="398"/>
    </location>
</feature>
<name>A0A5N6KPM7_9ROSI</name>
<proteinExistence type="predicted"/>
<feature type="transmembrane region" description="Helical" evidence="6">
    <location>
        <begin position="218"/>
        <end position="235"/>
    </location>
</feature>
<dbReference type="Gene3D" id="1.20.1250.20">
    <property type="entry name" value="MFS general substrate transporter like domains"/>
    <property type="match status" value="1"/>
</dbReference>
<evidence type="ECO:0000256" key="1">
    <source>
        <dbReference type="ARBA" id="ARBA00004141"/>
    </source>
</evidence>
<sequence>MLSHPQDGLNYHCAAPSVQEAAQSQQKRKPITMSEPKHHAADVEAQTSHDLPHEHEHEEEEEPDSPINDPKDESSEADPKEKVIQQPRRRRPSLVGSALRVVRTQSSATAAAAFSHPLSHSKTGPELRVDFEGKDDPYNPKNWPFKKKVITTALYGFTTMGSTIASSIYASGIDQISSEFHVGTEVSTLGISFLLFGFGIGPLIWAPLSEVYGRKQAVLIPYFISAVFAFGTATAKDIQTVLITRFFAGFFGAAPVTNTGGVLGDIWDAKTRGTAIVGYALAVVAGPTLGPIMGGAIVQSYLGWRWTEYLTGIIQLFVLLLDIIFVEETYPPTLLVYKARRLRFQSGNWALHAAHEEWDVSIKDLTRKYLVRPMNMLATPICLSMATYASFVYAIFYAQLAAFPIVYQEIRGWGQVTGALPFLSLLIGMLIGAGANIVNQQFYIKAYTRGGGHPVPEARLPPMMIGSVLFTGGSFMFAWTCAPVSIPWIVSNIGLALVGCAFFMIFQAALNYLVDTFQRYGASAVAANTFLRSVFAGAFPLFIKPMYHGIGPNWAGSVFAFVSVLLIPIPYLFYVKGKEIRRRGVWSRESVHD</sequence>
<dbReference type="CDD" id="cd17323">
    <property type="entry name" value="MFS_Tpo1_MDR_like"/>
    <property type="match status" value="1"/>
</dbReference>
<feature type="domain" description="Major facilitator superfamily (MFS) profile" evidence="7">
    <location>
        <begin position="149"/>
        <end position="581"/>
    </location>
</feature>
<feature type="transmembrane region" description="Helical" evidence="6">
    <location>
        <begin position="149"/>
        <end position="169"/>
    </location>
</feature>
<evidence type="ECO:0000256" key="3">
    <source>
        <dbReference type="ARBA" id="ARBA00022989"/>
    </source>
</evidence>
<dbReference type="Pfam" id="PF07690">
    <property type="entry name" value="MFS_1"/>
    <property type="match status" value="1"/>
</dbReference>
<reference evidence="8 9" key="1">
    <citation type="submission" date="2019-06" db="EMBL/GenBank/DDBJ databases">
        <title>A chromosomal-level reference genome of Carpinus fangiana (Coryloideae, Betulaceae).</title>
        <authorList>
            <person name="Yang X."/>
            <person name="Wang Z."/>
            <person name="Zhang L."/>
            <person name="Hao G."/>
            <person name="Liu J."/>
            <person name="Yang Y."/>
        </authorList>
    </citation>
    <scope>NUCLEOTIDE SEQUENCE [LARGE SCALE GENOMIC DNA]</scope>
    <source>
        <strain evidence="8">Cfa_2016G</strain>
        <tissue evidence="8">Leaf</tissue>
    </source>
</reference>
<comment type="caution">
    <text evidence="8">The sequence shown here is derived from an EMBL/GenBank/DDBJ whole genome shotgun (WGS) entry which is preliminary data.</text>
</comment>
<feature type="region of interest" description="Disordered" evidence="5">
    <location>
        <begin position="1"/>
        <end position="97"/>
    </location>
</feature>
<dbReference type="OrthoDB" id="9986881at2759"/>
<feature type="transmembrane region" description="Helical" evidence="6">
    <location>
        <begin position="486"/>
        <end position="510"/>
    </location>
</feature>
<evidence type="ECO:0000259" key="7">
    <source>
        <dbReference type="PROSITE" id="PS50850"/>
    </source>
</evidence>
<evidence type="ECO:0000313" key="8">
    <source>
        <dbReference type="EMBL" id="KAB8337262.1"/>
    </source>
</evidence>
<evidence type="ECO:0000256" key="4">
    <source>
        <dbReference type="ARBA" id="ARBA00023136"/>
    </source>
</evidence>
<protein>
    <recommendedName>
        <fullName evidence="7">Major facilitator superfamily (MFS) profile domain-containing protein</fullName>
    </recommendedName>
</protein>
<dbReference type="PANTHER" id="PTHR23502:SF59">
    <property type="entry name" value="MULTIDRUG TRANSPORTER, PUTATIVE (AFU_ORTHOLOGUE AFUA_1G10370)-RELATED"/>
    <property type="match status" value="1"/>
</dbReference>
<dbReference type="InterPro" id="IPR036259">
    <property type="entry name" value="MFS_trans_sf"/>
</dbReference>
<dbReference type="PROSITE" id="PS50850">
    <property type="entry name" value="MFS"/>
    <property type="match status" value="1"/>
</dbReference>
<dbReference type="EMBL" id="VIBQ01000009">
    <property type="protein sequence ID" value="KAB8337262.1"/>
    <property type="molecule type" value="Genomic_DNA"/>
</dbReference>
<dbReference type="AlphaFoldDB" id="A0A5N6KPM7"/>
<dbReference type="Proteomes" id="UP000327013">
    <property type="component" value="Unassembled WGS sequence"/>
</dbReference>
<dbReference type="GO" id="GO:0005886">
    <property type="term" value="C:plasma membrane"/>
    <property type="evidence" value="ECO:0007669"/>
    <property type="project" value="TreeGrafter"/>
</dbReference>
<evidence type="ECO:0000256" key="5">
    <source>
        <dbReference type="SAM" id="MobiDB-lite"/>
    </source>
</evidence>
<feature type="transmembrane region" description="Helical" evidence="6">
    <location>
        <begin position="276"/>
        <end position="297"/>
    </location>
</feature>
<feature type="transmembrane region" description="Helical" evidence="6">
    <location>
        <begin position="418"/>
        <end position="439"/>
    </location>
</feature>
<feature type="transmembrane region" description="Helical" evidence="6">
    <location>
        <begin position="460"/>
        <end position="480"/>
    </location>
</feature>
<organism evidence="8 9">
    <name type="scientific">Carpinus fangiana</name>
    <dbReference type="NCBI Taxonomy" id="176857"/>
    <lineage>
        <taxon>Eukaryota</taxon>
        <taxon>Viridiplantae</taxon>
        <taxon>Streptophyta</taxon>
        <taxon>Embryophyta</taxon>
        <taxon>Tracheophyta</taxon>
        <taxon>Spermatophyta</taxon>
        <taxon>Magnoliopsida</taxon>
        <taxon>eudicotyledons</taxon>
        <taxon>Gunneridae</taxon>
        <taxon>Pentapetalae</taxon>
        <taxon>rosids</taxon>
        <taxon>fabids</taxon>
        <taxon>Fagales</taxon>
        <taxon>Betulaceae</taxon>
        <taxon>Carpinus</taxon>
    </lineage>
</organism>
<dbReference type="GO" id="GO:0022857">
    <property type="term" value="F:transmembrane transporter activity"/>
    <property type="evidence" value="ECO:0007669"/>
    <property type="project" value="InterPro"/>
</dbReference>
<keyword evidence="4 6" id="KW-0472">Membrane</keyword>
<keyword evidence="9" id="KW-1185">Reference proteome</keyword>
<evidence type="ECO:0000256" key="6">
    <source>
        <dbReference type="SAM" id="Phobius"/>
    </source>
</evidence>
<evidence type="ECO:0000313" key="9">
    <source>
        <dbReference type="Proteomes" id="UP000327013"/>
    </source>
</evidence>
<keyword evidence="2 6" id="KW-0812">Transmembrane</keyword>
<accession>A0A5N6KPM7</accession>
<evidence type="ECO:0000256" key="2">
    <source>
        <dbReference type="ARBA" id="ARBA00022692"/>
    </source>
</evidence>
<feature type="transmembrane region" description="Helical" evidence="6">
    <location>
        <begin position="522"/>
        <end position="542"/>
    </location>
</feature>
<dbReference type="InterPro" id="IPR011701">
    <property type="entry name" value="MFS"/>
</dbReference>
<dbReference type="FunFam" id="1.20.1250.20:FF:000011">
    <property type="entry name" value="MFS multidrug transporter, putative"/>
    <property type="match status" value="1"/>
</dbReference>
<gene>
    <name evidence="8" type="ORF">FH972_021564</name>
</gene>
<feature type="compositionally biased region" description="Basic and acidic residues" evidence="5">
    <location>
        <begin position="69"/>
        <end position="83"/>
    </location>
</feature>
<feature type="transmembrane region" description="Helical" evidence="6">
    <location>
        <begin position="309"/>
        <end position="326"/>
    </location>
</feature>
<dbReference type="InterPro" id="IPR020846">
    <property type="entry name" value="MFS_dom"/>
</dbReference>
<comment type="subcellular location">
    <subcellularLocation>
        <location evidence="1">Membrane</location>
        <topology evidence="1">Multi-pass membrane protein</topology>
    </subcellularLocation>
</comment>